<dbReference type="GO" id="GO:0007165">
    <property type="term" value="P:signal transduction"/>
    <property type="evidence" value="ECO:0007669"/>
    <property type="project" value="TreeGrafter"/>
</dbReference>
<organism evidence="13 14">
    <name type="scientific">Colletotrichum tanaceti</name>
    <dbReference type="NCBI Taxonomy" id="1306861"/>
    <lineage>
        <taxon>Eukaryota</taxon>
        <taxon>Fungi</taxon>
        <taxon>Dikarya</taxon>
        <taxon>Ascomycota</taxon>
        <taxon>Pezizomycotina</taxon>
        <taxon>Sordariomycetes</taxon>
        <taxon>Hypocreomycetidae</taxon>
        <taxon>Glomerellales</taxon>
        <taxon>Glomerellaceae</taxon>
        <taxon>Colletotrichum</taxon>
        <taxon>Colletotrichum destructivum species complex</taxon>
    </lineage>
</organism>
<dbReference type="InterPro" id="IPR011009">
    <property type="entry name" value="Kinase-like_dom_sf"/>
</dbReference>
<feature type="transmembrane region" description="Helical" evidence="11">
    <location>
        <begin position="197"/>
        <end position="218"/>
    </location>
</feature>
<comment type="catalytic activity">
    <reaction evidence="9">
        <text>L-seryl-[protein] + ATP = O-phospho-L-seryl-[protein] + ADP + H(+)</text>
        <dbReference type="Rhea" id="RHEA:17989"/>
        <dbReference type="Rhea" id="RHEA-COMP:9863"/>
        <dbReference type="Rhea" id="RHEA-COMP:11604"/>
        <dbReference type="ChEBI" id="CHEBI:15378"/>
        <dbReference type="ChEBI" id="CHEBI:29999"/>
        <dbReference type="ChEBI" id="CHEBI:30616"/>
        <dbReference type="ChEBI" id="CHEBI:83421"/>
        <dbReference type="ChEBI" id="CHEBI:456216"/>
        <dbReference type="EC" id="2.7.11.1"/>
    </reaction>
</comment>
<dbReference type="SUPFAM" id="SSF48097">
    <property type="entry name" value="Regulator of G-protein signaling, RGS"/>
    <property type="match status" value="1"/>
</dbReference>
<evidence type="ECO:0000256" key="10">
    <source>
        <dbReference type="SAM" id="MobiDB-lite"/>
    </source>
</evidence>
<evidence type="ECO:0000256" key="11">
    <source>
        <dbReference type="SAM" id="Phobius"/>
    </source>
</evidence>
<keyword evidence="11" id="KW-0812">Transmembrane</keyword>
<name>A0A4U6XK11_9PEZI</name>
<dbReference type="Gene3D" id="1.10.510.10">
    <property type="entry name" value="Transferase(Phosphotransferase) domain 1"/>
    <property type="match status" value="1"/>
</dbReference>
<feature type="region of interest" description="Disordered" evidence="10">
    <location>
        <begin position="621"/>
        <end position="644"/>
    </location>
</feature>
<dbReference type="GO" id="GO:0005737">
    <property type="term" value="C:cytoplasm"/>
    <property type="evidence" value="ECO:0007669"/>
    <property type="project" value="TreeGrafter"/>
</dbReference>
<feature type="region of interest" description="Disordered" evidence="10">
    <location>
        <begin position="547"/>
        <end position="570"/>
    </location>
</feature>
<dbReference type="SMART" id="SM00220">
    <property type="entry name" value="S_TKc"/>
    <property type="match status" value="1"/>
</dbReference>
<evidence type="ECO:0000256" key="6">
    <source>
        <dbReference type="ARBA" id="ARBA00030980"/>
    </source>
</evidence>
<dbReference type="PANTHER" id="PTHR23257">
    <property type="entry name" value="SERINE-THREONINE PROTEIN KINASE"/>
    <property type="match status" value="1"/>
</dbReference>
<comment type="subunit">
    <text evidence="2">Component of the EKC/KEOPS complex composed of at least BUD32, CGI121, GON7, KAE1 and PCC1; the whole complex dimerizes.</text>
</comment>
<feature type="transmembrane region" description="Helical" evidence="11">
    <location>
        <begin position="26"/>
        <end position="49"/>
    </location>
</feature>
<dbReference type="Proteomes" id="UP000310108">
    <property type="component" value="Unassembled WGS sequence"/>
</dbReference>
<evidence type="ECO:0000256" key="3">
    <source>
        <dbReference type="ARBA" id="ARBA00012513"/>
    </source>
</evidence>
<feature type="transmembrane region" description="Helical" evidence="11">
    <location>
        <begin position="250"/>
        <end position="269"/>
    </location>
</feature>
<dbReference type="SUPFAM" id="SSF56112">
    <property type="entry name" value="Protein kinase-like (PK-like)"/>
    <property type="match status" value="1"/>
</dbReference>
<keyword evidence="11" id="KW-0472">Membrane</keyword>
<protein>
    <recommendedName>
        <fullName evidence="5">EKC/KEOPS complex subunit BUD32</fullName>
        <ecNumber evidence="3">2.7.11.1</ecNumber>
    </recommendedName>
    <alternativeName>
        <fullName evidence="6 7">Atypical Serine/threonine protein kinase BUD32</fullName>
    </alternativeName>
    <alternativeName>
        <fullName evidence="4">EKC/KEOPS complex subunit bud32</fullName>
    </alternativeName>
</protein>
<keyword evidence="13" id="KW-0418">Kinase</keyword>
<dbReference type="EMBL" id="PJEX01000080">
    <property type="protein sequence ID" value="TKW55973.1"/>
    <property type="molecule type" value="Genomic_DNA"/>
</dbReference>
<reference evidence="13 14" key="1">
    <citation type="journal article" date="2019" name="PLoS ONE">
        <title>Comparative genome analysis indicates high evolutionary potential of pathogenicity genes in Colletotrichum tanaceti.</title>
        <authorList>
            <person name="Lelwala R.V."/>
            <person name="Korhonen P.K."/>
            <person name="Young N.D."/>
            <person name="Scott J.B."/>
            <person name="Ades P.A."/>
            <person name="Gasser R.B."/>
            <person name="Taylor P.W.J."/>
        </authorList>
    </citation>
    <scope>NUCLEOTIDE SEQUENCE [LARGE SCALE GENOMIC DNA]</scope>
    <source>
        <strain evidence="13">BRIP57314</strain>
    </source>
</reference>
<comment type="caution">
    <text evidence="13">The sequence shown here is derived from an EMBL/GenBank/DDBJ whole genome shotgun (WGS) entry which is preliminary data.</text>
</comment>
<evidence type="ECO:0000256" key="9">
    <source>
        <dbReference type="ARBA" id="ARBA00048679"/>
    </source>
</evidence>
<dbReference type="InterPro" id="IPR050167">
    <property type="entry name" value="Ser_Thr_protein_kinase"/>
</dbReference>
<feature type="domain" description="Protein kinase" evidence="12">
    <location>
        <begin position="575"/>
        <end position="862"/>
    </location>
</feature>
<feature type="compositionally biased region" description="Low complexity" evidence="10">
    <location>
        <begin position="138"/>
        <end position="149"/>
    </location>
</feature>
<feature type="transmembrane region" description="Helical" evidence="11">
    <location>
        <begin position="94"/>
        <end position="116"/>
    </location>
</feature>
<sequence length="862" mass="95486">METGTEAAAPTPTRAPAPTFNTEPAAVFWLVWAGVWTATVLCGMAFLFVNRHMPFLRIRGLALSFGAVTMLHLYWMSVQIGLSVGQFVPDGAEFWVMGLYLPFGIALFHASNSRFLHVAKAQRRYADKPPPPRGACLPPSSSSSSSPSSSPSPSPSPPKPLHSPVAAAACSRGLKRDRRRSLPLAARFRRLDYTTKMLTVVCTGMVVQVLLTVAMYLASRKYHPWFGIPGTEVEGTPTQQKVEMGRGWEWWPSVLWQFVWAWMVAPVILWKSRGIDDTQGWRLQTIACCLASVIPQPALTTPSLHATPMWLVALYVPAMAPVNRYFIPPQWICLSITFIEIFAIFIPCWQVVRHKSLQQETLESIAVWEVRNKNRINDDGGHYGSDSFITESTKVGSRASSIAWQSLVELEKNTNQADSVYTMSALEYVLDKNPEPLRKFSALRDFSGENIAFLSAVGEWKASIPQGTGVGRQRSPELARERFNRALRIYTEFVSPYHAEFQINIASQDLKRLQGVFDHAARIMYGGRTERFTDPVVPFEDAMWSPEAAAADAEGSDQESGGGAMLRRGNEDHHPIADRVLYWGEIPEAFNAAVFDDAEASIKYLVLTNTWPKFVKARRSSLGSEDSGDTAETDHSASTSTSTSTSALSRVARFLGLHKNGILLSQASHGNLQAYLDSHPSTSLPQRLIWCRQVAEAVHYLHSRGVVHSDLRPGNILVHETTPGARDLQLCDFGGSVCQELGLDGLALPDGPFYSPVFENESSPLLDLFGMGSVFYTILTGRWPYRSSPGTFDKVDDRIAWEETVLYPNFKAERFPDVRQLSLGSVIMKCWMRQCATARDALTALKEALPGCCDKDGEPGGL</sequence>
<dbReference type="InterPro" id="IPR036305">
    <property type="entry name" value="RGS_sf"/>
</dbReference>
<evidence type="ECO:0000313" key="13">
    <source>
        <dbReference type="EMBL" id="TKW55973.1"/>
    </source>
</evidence>
<dbReference type="InterPro" id="IPR044926">
    <property type="entry name" value="RGS_subdomain_2"/>
</dbReference>
<gene>
    <name evidence="13" type="primary">SBK2</name>
    <name evidence="13" type="ORF">CTA1_11379</name>
</gene>
<dbReference type="AlphaFoldDB" id="A0A4U6XK11"/>
<evidence type="ECO:0000256" key="1">
    <source>
        <dbReference type="ARBA" id="ARBA00003747"/>
    </source>
</evidence>
<dbReference type="GO" id="GO:0004674">
    <property type="term" value="F:protein serine/threonine kinase activity"/>
    <property type="evidence" value="ECO:0007669"/>
    <property type="project" value="UniProtKB-EC"/>
</dbReference>
<feature type="compositionally biased region" description="Pro residues" evidence="10">
    <location>
        <begin position="150"/>
        <end position="161"/>
    </location>
</feature>
<dbReference type="InterPro" id="IPR008266">
    <property type="entry name" value="Tyr_kinase_AS"/>
</dbReference>
<evidence type="ECO:0000256" key="2">
    <source>
        <dbReference type="ARBA" id="ARBA00011534"/>
    </source>
</evidence>
<dbReference type="InterPro" id="IPR000719">
    <property type="entry name" value="Prot_kinase_dom"/>
</dbReference>
<evidence type="ECO:0000313" key="14">
    <source>
        <dbReference type="Proteomes" id="UP000310108"/>
    </source>
</evidence>
<dbReference type="PROSITE" id="PS00109">
    <property type="entry name" value="PROTEIN_KINASE_TYR"/>
    <property type="match status" value="1"/>
</dbReference>
<keyword evidence="13" id="KW-0808">Transferase</keyword>
<comment type="function">
    <text evidence="1">Component of the EKC/KEOPS complex that is required for the formation of a threonylcarbamoyl group on adenosine at position 37 (t(6)A37) in tRNAs that read codons beginning with adenine. The complex is probably involved in the transfer of the threonylcarbamoyl moiety of threonylcarbamoyl-AMP (TC-AMP) to the N6 group of A37. BUD32 has ATPase activity in the context of the EKC/KEOPS complex and likely plays a supporting role to the catalytic subunit KAE1. The EKC/KEOPS complex also promotes both telomere uncapping and telomere elongation. The complex is required for efficient recruitment of transcriptional coactivators.</text>
</comment>
<dbReference type="STRING" id="1306861.A0A4U6XK11"/>
<proteinExistence type="predicted"/>
<dbReference type="EC" id="2.7.11.1" evidence="3"/>
<dbReference type="PANTHER" id="PTHR23257:SF963">
    <property type="entry name" value="AT08303P"/>
    <property type="match status" value="1"/>
</dbReference>
<feature type="transmembrane region" description="Helical" evidence="11">
    <location>
        <begin position="61"/>
        <end position="82"/>
    </location>
</feature>
<evidence type="ECO:0000256" key="8">
    <source>
        <dbReference type="ARBA" id="ARBA00047899"/>
    </source>
</evidence>
<feature type="transmembrane region" description="Helical" evidence="11">
    <location>
        <begin position="331"/>
        <end position="352"/>
    </location>
</feature>
<dbReference type="GO" id="GO:0005524">
    <property type="term" value="F:ATP binding"/>
    <property type="evidence" value="ECO:0007669"/>
    <property type="project" value="InterPro"/>
</dbReference>
<dbReference type="PROSITE" id="PS50011">
    <property type="entry name" value="PROTEIN_KINASE_DOM"/>
    <property type="match status" value="1"/>
</dbReference>
<evidence type="ECO:0000256" key="5">
    <source>
        <dbReference type="ARBA" id="ARBA00019973"/>
    </source>
</evidence>
<evidence type="ECO:0000259" key="12">
    <source>
        <dbReference type="PROSITE" id="PS50011"/>
    </source>
</evidence>
<feature type="region of interest" description="Disordered" evidence="10">
    <location>
        <begin position="126"/>
        <end position="164"/>
    </location>
</feature>
<keyword evidence="11" id="KW-1133">Transmembrane helix</keyword>
<comment type="catalytic activity">
    <reaction evidence="8">
        <text>L-threonyl-[protein] + ATP = O-phospho-L-threonyl-[protein] + ADP + H(+)</text>
        <dbReference type="Rhea" id="RHEA:46608"/>
        <dbReference type="Rhea" id="RHEA-COMP:11060"/>
        <dbReference type="Rhea" id="RHEA-COMP:11605"/>
        <dbReference type="ChEBI" id="CHEBI:15378"/>
        <dbReference type="ChEBI" id="CHEBI:30013"/>
        <dbReference type="ChEBI" id="CHEBI:30616"/>
        <dbReference type="ChEBI" id="CHEBI:61977"/>
        <dbReference type="ChEBI" id="CHEBI:456216"/>
        <dbReference type="EC" id="2.7.11.1"/>
    </reaction>
</comment>
<accession>A0A4U6XK11</accession>
<keyword evidence="14" id="KW-1185">Reference proteome</keyword>
<dbReference type="Gene3D" id="1.10.167.10">
    <property type="entry name" value="Regulator of G-protein Signalling 4, domain 2"/>
    <property type="match status" value="1"/>
</dbReference>
<dbReference type="Pfam" id="PF00069">
    <property type="entry name" value="Pkinase"/>
    <property type="match status" value="1"/>
</dbReference>
<evidence type="ECO:0000256" key="7">
    <source>
        <dbReference type="ARBA" id="ARBA00033194"/>
    </source>
</evidence>
<evidence type="ECO:0000256" key="4">
    <source>
        <dbReference type="ARBA" id="ARBA00013948"/>
    </source>
</evidence>